<evidence type="ECO:0000313" key="9">
    <source>
        <dbReference type="Proteomes" id="UP000230758"/>
    </source>
</evidence>
<dbReference type="InterPro" id="IPR039425">
    <property type="entry name" value="RNA_pol_sigma-70-like"/>
</dbReference>
<name>A0A2M7WSW1_9BACT</name>
<evidence type="ECO:0000259" key="6">
    <source>
        <dbReference type="Pfam" id="PF04542"/>
    </source>
</evidence>
<keyword evidence="4" id="KW-0238">DNA-binding</keyword>
<dbReference type="GO" id="GO:0016987">
    <property type="term" value="F:sigma factor activity"/>
    <property type="evidence" value="ECO:0007669"/>
    <property type="project" value="UniProtKB-KW"/>
</dbReference>
<dbReference type="InterPro" id="IPR013249">
    <property type="entry name" value="RNA_pol_sigma70_r4_t2"/>
</dbReference>
<evidence type="ECO:0000259" key="7">
    <source>
        <dbReference type="Pfam" id="PF08281"/>
    </source>
</evidence>
<dbReference type="InterPro" id="IPR014284">
    <property type="entry name" value="RNA_pol_sigma-70_dom"/>
</dbReference>
<dbReference type="SUPFAM" id="SSF88946">
    <property type="entry name" value="Sigma2 domain of RNA polymerase sigma factors"/>
    <property type="match status" value="1"/>
</dbReference>
<dbReference type="InterPro" id="IPR013325">
    <property type="entry name" value="RNA_pol_sigma_r2"/>
</dbReference>
<evidence type="ECO:0000256" key="2">
    <source>
        <dbReference type="ARBA" id="ARBA00023015"/>
    </source>
</evidence>
<dbReference type="AlphaFoldDB" id="A0A2M7WSW1"/>
<evidence type="ECO:0000313" key="8">
    <source>
        <dbReference type="EMBL" id="PJA33100.1"/>
    </source>
</evidence>
<dbReference type="InterPro" id="IPR036388">
    <property type="entry name" value="WH-like_DNA-bd_sf"/>
</dbReference>
<dbReference type="SUPFAM" id="SSF88659">
    <property type="entry name" value="Sigma3 and sigma4 domains of RNA polymerase sigma factors"/>
    <property type="match status" value="1"/>
</dbReference>
<evidence type="ECO:0000256" key="1">
    <source>
        <dbReference type="ARBA" id="ARBA00010641"/>
    </source>
</evidence>
<comment type="caution">
    <text evidence="8">The sequence shown here is derived from an EMBL/GenBank/DDBJ whole genome shotgun (WGS) entry which is preliminary data.</text>
</comment>
<accession>A0A2M7WSW1</accession>
<dbReference type="Gene3D" id="1.10.1740.10">
    <property type="match status" value="1"/>
</dbReference>
<comment type="similarity">
    <text evidence="1">Belongs to the sigma-70 factor family. ECF subfamily.</text>
</comment>
<dbReference type="CDD" id="cd06171">
    <property type="entry name" value="Sigma70_r4"/>
    <property type="match status" value="1"/>
</dbReference>
<evidence type="ECO:0000256" key="4">
    <source>
        <dbReference type="ARBA" id="ARBA00023125"/>
    </source>
</evidence>
<dbReference type="InterPro" id="IPR013324">
    <property type="entry name" value="RNA_pol_sigma_r3/r4-like"/>
</dbReference>
<keyword evidence="2" id="KW-0805">Transcription regulation</keyword>
<dbReference type="InterPro" id="IPR007627">
    <property type="entry name" value="RNA_pol_sigma70_r2"/>
</dbReference>
<dbReference type="PANTHER" id="PTHR43133:SF8">
    <property type="entry name" value="RNA POLYMERASE SIGMA FACTOR HI_1459-RELATED"/>
    <property type="match status" value="1"/>
</dbReference>
<feature type="domain" description="RNA polymerase sigma-70 region 2" evidence="6">
    <location>
        <begin position="26"/>
        <end position="93"/>
    </location>
</feature>
<dbReference type="GO" id="GO:0006352">
    <property type="term" value="P:DNA-templated transcription initiation"/>
    <property type="evidence" value="ECO:0007669"/>
    <property type="project" value="InterPro"/>
</dbReference>
<organism evidence="8 9">
    <name type="scientific">Candidatus Zambryskibacteria bacterium CG_4_9_14_3_um_filter_42_15</name>
    <dbReference type="NCBI Taxonomy" id="1975112"/>
    <lineage>
        <taxon>Bacteria</taxon>
        <taxon>Candidatus Zambryskiibacteriota</taxon>
    </lineage>
</organism>
<reference evidence="9" key="1">
    <citation type="submission" date="2017-09" db="EMBL/GenBank/DDBJ databases">
        <title>Depth-based differentiation of microbial function through sediment-hosted aquifers and enrichment of novel symbionts in the deep terrestrial subsurface.</title>
        <authorList>
            <person name="Probst A.J."/>
            <person name="Ladd B."/>
            <person name="Jarett J.K."/>
            <person name="Geller-Mcgrath D.E."/>
            <person name="Sieber C.M.K."/>
            <person name="Emerson J.B."/>
            <person name="Anantharaman K."/>
            <person name="Thomas B.C."/>
            <person name="Malmstrom R."/>
            <person name="Stieglmeier M."/>
            <person name="Klingl A."/>
            <person name="Woyke T."/>
            <person name="Ryan C.M."/>
            <person name="Banfield J.F."/>
        </authorList>
    </citation>
    <scope>NUCLEOTIDE SEQUENCE [LARGE SCALE GENOMIC DNA]</scope>
</reference>
<feature type="domain" description="RNA polymerase sigma factor 70 region 4 type 2" evidence="7">
    <location>
        <begin position="128"/>
        <end position="175"/>
    </location>
</feature>
<keyword evidence="3" id="KW-0731">Sigma factor</keyword>
<dbReference type="PANTHER" id="PTHR43133">
    <property type="entry name" value="RNA POLYMERASE ECF-TYPE SIGMA FACTO"/>
    <property type="match status" value="1"/>
</dbReference>
<proteinExistence type="inferred from homology"/>
<dbReference type="EMBL" id="PFXF01000009">
    <property type="protein sequence ID" value="PJA33100.1"/>
    <property type="molecule type" value="Genomic_DNA"/>
</dbReference>
<gene>
    <name evidence="8" type="ORF">CO185_00435</name>
</gene>
<dbReference type="NCBIfam" id="TIGR02937">
    <property type="entry name" value="sigma70-ECF"/>
    <property type="match status" value="1"/>
</dbReference>
<dbReference type="Pfam" id="PF08281">
    <property type="entry name" value="Sigma70_r4_2"/>
    <property type="match status" value="1"/>
</dbReference>
<evidence type="ECO:0000256" key="3">
    <source>
        <dbReference type="ARBA" id="ARBA00023082"/>
    </source>
</evidence>
<dbReference type="Pfam" id="PF04542">
    <property type="entry name" value="Sigma70_r2"/>
    <property type="match status" value="1"/>
</dbReference>
<sequence>MPTTQQLSDAEVLKESQSYPWMFGVLVDRYEKAFLRRGVSILRSHESAQDAVQETFLKIYKYAHKFSEREGASFQSWAYKILTNTCYTLSSRKSNELSRVQVMDFIDLDVIGSTDGLLDKERSSFVASVLSRLPERLSRLLSLYFFEDKTYEEIALMEDMTLSAVRSGLHRAKKQFKNIAVEIT</sequence>
<dbReference type="GO" id="GO:0003677">
    <property type="term" value="F:DNA binding"/>
    <property type="evidence" value="ECO:0007669"/>
    <property type="project" value="UniProtKB-KW"/>
</dbReference>
<evidence type="ECO:0000256" key="5">
    <source>
        <dbReference type="ARBA" id="ARBA00023163"/>
    </source>
</evidence>
<dbReference type="Gene3D" id="1.10.10.10">
    <property type="entry name" value="Winged helix-like DNA-binding domain superfamily/Winged helix DNA-binding domain"/>
    <property type="match status" value="1"/>
</dbReference>
<dbReference type="Proteomes" id="UP000230758">
    <property type="component" value="Unassembled WGS sequence"/>
</dbReference>
<evidence type="ECO:0008006" key="10">
    <source>
        <dbReference type="Google" id="ProtNLM"/>
    </source>
</evidence>
<keyword evidence="5" id="KW-0804">Transcription</keyword>
<protein>
    <recommendedName>
        <fullName evidence="10">RNA polymerase subunit sigma</fullName>
    </recommendedName>
</protein>